<reference evidence="9" key="2">
    <citation type="submission" date="2023-05" db="EMBL/GenBank/DDBJ databases">
        <authorList>
            <consortium name="Lawrence Berkeley National Laboratory"/>
            <person name="Steindorff A."/>
            <person name="Hensen N."/>
            <person name="Bonometti L."/>
            <person name="Westerberg I."/>
            <person name="Brannstrom I.O."/>
            <person name="Guillou S."/>
            <person name="Cros-Aarteil S."/>
            <person name="Calhoun S."/>
            <person name="Haridas S."/>
            <person name="Kuo A."/>
            <person name="Mondo S."/>
            <person name="Pangilinan J."/>
            <person name="Riley R."/>
            <person name="Labutti K."/>
            <person name="Andreopoulos B."/>
            <person name="Lipzen A."/>
            <person name="Chen C."/>
            <person name="Yanf M."/>
            <person name="Daum C."/>
            <person name="Ng V."/>
            <person name="Clum A."/>
            <person name="Ohm R."/>
            <person name="Martin F."/>
            <person name="Silar P."/>
            <person name="Natvig D."/>
            <person name="Lalanne C."/>
            <person name="Gautier V."/>
            <person name="Ament-Velasquez S.L."/>
            <person name="Kruys A."/>
            <person name="Hutchinson M.I."/>
            <person name="Powell A.J."/>
            <person name="Barry K."/>
            <person name="Miller A.N."/>
            <person name="Grigoriev I.V."/>
            <person name="Debuchy R."/>
            <person name="Gladieux P."/>
            <person name="Thoren M.H."/>
            <person name="Johannesson H."/>
        </authorList>
    </citation>
    <scope>NUCLEOTIDE SEQUENCE</scope>
    <source>
        <strain evidence="9">PSN293</strain>
    </source>
</reference>
<feature type="transmembrane region" description="Helical" evidence="7">
    <location>
        <begin position="172"/>
        <end position="192"/>
    </location>
</feature>
<dbReference type="Gene3D" id="1.20.1740.10">
    <property type="entry name" value="Amino acid/polyamine transporter I"/>
    <property type="match status" value="1"/>
</dbReference>
<accession>A0AAN7B2S7</accession>
<reference evidence="9" key="1">
    <citation type="journal article" date="2023" name="Mol. Phylogenet. Evol.">
        <title>Genome-scale phylogeny and comparative genomics of the fungal order Sordariales.</title>
        <authorList>
            <person name="Hensen N."/>
            <person name="Bonometti L."/>
            <person name="Westerberg I."/>
            <person name="Brannstrom I.O."/>
            <person name="Guillou S."/>
            <person name="Cros-Aarteil S."/>
            <person name="Calhoun S."/>
            <person name="Haridas S."/>
            <person name="Kuo A."/>
            <person name="Mondo S."/>
            <person name="Pangilinan J."/>
            <person name="Riley R."/>
            <person name="LaButti K."/>
            <person name="Andreopoulos B."/>
            <person name="Lipzen A."/>
            <person name="Chen C."/>
            <person name="Yan M."/>
            <person name="Daum C."/>
            <person name="Ng V."/>
            <person name="Clum A."/>
            <person name="Steindorff A."/>
            <person name="Ohm R.A."/>
            <person name="Martin F."/>
            <person name="Silar P."/>
            <person name="Natvig D.O."/>
            <person name="Lalanne C."/>
            <person name="Gautier V."/>
            <person name="Ament-Velasquez S.L."/>
            <person name="Kruys A."/>
            <person name="Hutchinson M.I."/>
            <person name="Powell A.J."/>
            <person name="Barry K."/>
            <person name="Miller A.N."/>
            <person name="Grigoriev I.V."/>
            <person name="Debuchy R."/>
            <person name="Gladieux P."/>
            <person name="Hiltunen Thoren M."/>
            <person name="Johannesson H."/>
        </authorList>
    </citation>
    <scope>NUCLEOTIDE SEQUENCE</scope>
    <source>
        <strain evidence="9">PSN293</strain>
    </source>
</reference>
<feature type="domain" description="Amino acid permease/ SLC12A" evidence="8">
    <location>
        <begin position="63"/>
        <end position="544"/>
    </location>
</feature>
<dbReference type="EMBL" id="MU858271">
    <property type="protein sequence ID" value="KAK4207832.1"/>
    <property type="molecule type" value="Genomic_DNA"/>
</dbReference>
<organism evidence="9 10">
    <name type="scientific">Rhypophila decipiens</name>
    <dbReference type="NCBI Taxonomy" id="261697"/>
    <lineage>
        <taxon>Eukaryota</taxon>
        <taxon>Fungi</taxon>
        <taxon>Dikarya</taxon>
        <taxon>Ascomycota</taxon>
        <taxon>Pezizomycotina</taxon>
        <taxon>Sordariomycetes</taxon>
        <taxon>Sordariomycetidae</taxon>
        <taxon>Sordariales</taxon>
        <taxon>Naviculisporaceae</taxon>
        <taxon>Rhypophila</taxon>
    </lineage>
</organism>
<keyword evidence="4" id="KW-0029">Amino-acid transport</keyword>
<evidence type="ECO:0000313" key="10">
    <source>
        <dbReference type="Proteomes" id="UP001301769"/>
    </source>
</evidence>
<dbReference type="GO" id="GO:0016020">
    <property type="term" value="C:membrane"/>
    <property type="evidence" value="ECO:0007669"/>
    <property type="project" value="UniProtKB-SubCell"/>
</dbReference>
<evidence type="ECO:0000313" key="9">
    <source>
        <dbReference type="EMBL" id="KAK4207832.1"/>
    </source>
</evidence>
<evidence type="ECO:0000259" key="8">
    <source>
        <dbReference type="Pfam" id="PF00324"/>
    </source>
</evidence>
<feature type="transmembrane region" description="Helical" evidence="7">
    <location>
        <begin position="418"/>
        <end position="440"/>
    </location>
</feature>
<keyword evidence="6 7" id="KW-0472">Membrane</keyword>
<dbReference type="InterPro" id="IPR050524">
    <property type="entry name" value="APC_YAT"/>
</dbReference>
<comment type="subcellular location">
    <subcellularLocation>
        <location evidence="1">Membrane</location>
        <topology evidence="1">Multi-pass membrane protein</topology>
    </subcellularLocation>
</comment>
<keyword evidence="5 7" id="KW-1133">Transmembrane helix</keyword>
<feature type="transmembrane region" description="Helical" evidence="7">
    <location>
        <begin position="128"/>
        <end position="147"/>
    </location>
</feature>
<feature type="transmembrane region" description="Helical" evidence="7">
    <location>
        <begin position="520"/>
        <end position="540"/>
    </location>
</feature>
<dbReference type="GO" id="GO:0015171">
    <property type="term" value="F:amino acid transmembrane transporter activity"/>
    <property type="evidence" value="ECO:0007669"/>
    <property type="project" value="TreeGrafter"/>
</dbReference>
<evidence type="ECO:0000256" key="4">
    <source>
        <dbReference type="ARBA" id="ARBA00022970"/>
    </source>
</evidence>
<evidence type="ECO:0000256" key="6">
    <source>
        <dbReference type="ARBA" id="ARBA00023136"/>
    </source>
</evidence>
<evidence type="ECO:0000256" key="5">
    <source>
        <dbReference type="ARBA" id="ARBA00022989"/>
    </source>
</evidence>
<evidence type="ECO:0000256" key="3">
    <source>
        <dbReference type="ARBA" id="ARBA00022692"/>
    </source>
</evidence>
<evidence type="ECO:0000256" key="2">
    <source>
        <dbReference type="ARBA" id="ARBA00022448"/>
    </source>
</evidence>
<feature type="transmembrane region" description="Helical" evidence="7">
    <location>
        <begin position="342"/>
        <end position="367"/>
    </location>
</feature>
<dbReference type="PROSITE" id="PS00218">
    <property type="entry name" value="AMINO_ACID_PERMEASE_1"/>
    <property type="match status" value="1"/>
</dbReference>
<dbReference type="PANTHER" id="PTHR43341">
    <property type="entry name" value="AMINO ACID PERMEASE"/>
    <property type="match status" value="1"/>
</dbReference>
<name>A0AAN7B2S7_9PEZI</name>
<evidence type="ECO:0000256" key="7">
    <source>
        <dbReference type="SAM" id="Phobius"/>
    </source>
</evidence>
<dbReference type="AlphaFoldDB" id="A0AAN7B2S7"/>
<proteinExistence type="predicted"/>
<feature type="transmembrane region" description="Helical" evidence="7">
    <location>
        <begin position="495"/>
        <end position="514"/>
    </location>
</feature>
<feature type="transmembrane region" description="Helical" evidence="7">
    <location>
        <begin position="388"/>
        <end position="406"/>
    </location>
</feature>
<comment type="caution">
    <text evidence="9">The sequence shown here is derived from an EMBL/GenBank/DDBJ whole genome shotgun (WGS) entry which is preliminary data.</text>
</comment>
<protein>
    <submittedName>
        <fullName evidence="9">Amino acid permease-domain-containing protein</fullName>
    </submittedName>
</protein>
<feature type="transmembrane region" description="Helical" evidence="7">
    <location>
        <begin position="285"/>
        <end position="304"/>
    </location>
</feature>
<keyword evidence="3 7" id="KW-0812">Transmembrane</keyword>
<evidence type="ECO:0000256" key="1">
    <source>
        <dbReference type="ARBA" id="ARBA00004141"/>
    </source>
</evidence>
<keyword evidence="2" id="KW-0813">Transport</keyword>
<dbReference type="Pfam" id="PF00324">
    <property type="entry name" value="AA_permease"/>
    <property type="match status" value="1"/>
</dbReference>
<sequence length="610" mass="69007">MHYDDDPEVFKSHYDDPEVFNPHFLDPGNLPPVTSDDGIHDLDRRTLYGESLWRDLDERHINVSLFLGCGTSIAAAGPGGAVLGYILIGIIITSVMSGLGEMTALLPVNAPMMEFPRRFLDRGVQLQFFVMAGGQMVAVASTIKFLYDDGTTRLAWEYGLKIDNAWYGEMEYLFGCLKIIFISFLIVLMFVLDVVKPRGNAYYDETLGTKYWNVPWGFLSHAYTVRDYAGHEQRNHNRLHGPVPRTTFVDIFFSYVGLDVFAAAAAESRILLDNTENYKMATRKINLRIVLLYTLAVITGSFVVPSTNPFLNGHAPSVGAKSIFVIAVVEAGLPQLAHFLNAFYLFSAFTCAANNIYVSSRILHTLALRRQTGPEFITKRLRQCRRGVPVRAVLVSSLGWLLGYMGRTGSVGQRLYELKTYCTIFWLVVYVTIAATYLCFCRTHVYLFMASFQSIPTAHLNSTREAAPSTDQASLYDRDSPTYPYKSHGQWLKSAFGSAGCIIVLLFNGVPSLLQHPVDISRFMAAYVTIPVFFVFIIVYKVRKHILRRSRGAGNSDIGPWWGMERSNDLRFVQVTDPVRKGRFEMPDRDVFWTKGNMRFLGEWVWVWLK</sequence>
<dbReference type="InterPro" id="IPR004840">
    <property type="entry name" value="Amino_acid_permease_CS"/>
</dbReference>
<dbReference type="Proteomes" id="UP001301769">
    <property type="component" value="Unassembled WGS sequence"/>
</dbReference>
<keyword evidence="10" id="KW-1185">Reference proteome</keyword>
<dbReference type="PANTHER" id="PTHR43341:SF35">
    <property type="entry name" value="ACID TRANSPORTER, PUTATIVE-RELATED"/>
    <property type="match status" value="1"/>
</dbReference>
<dbReference type="InterPro" id="IPR004841">
    <property type="entry name" value="AA-permease/SLC12A_dom"/>
</dbReference>
<gene>
    <name evidence="9" type="ORF">QBC37DRAFT_444258</name>
</gene>